<dbReference type="Gene3D" id="1.10.3730.20">
    <property type="match status" value="1"/>
</dbReference>
<feature type="transmembrane region" description="Helical" evidence="8">
    <location>
        <begin position="177"/>
        <end position="197"/>
    </location>
</feature>
<evidence type="ECO:0000256" key="1">
    <source>
        <dbReference type="ARBA" id="ARBA00004651"/>
    </source>
</evidence>
<keyword evidence="3" id="KW-0813">Transport</keyword>
<keyword evidence="7 8" id="KW-0472">Membrane</keyword>
<comment type="similarity">
    <text evidence="2">Belongs to the GRP transporter (TC 2.A.7.5) family.</text>
</comment>
<feature type="transmembrane region" description="Helical" evidence="8">
    <location>
        <begin position="209"/>
        <end position="229"/>
    </location>
</feature>
<evidence type="ECO:0000256" key="3">
    <source>
        <dbReference type="ARBA" id="ARBA00022448"/>
    </source>
</evidence>
<evidence type="ECO:0000256" key="8">
    <source>
        <dbReference type="SAM" id="Phobius"/>
    </source>
</evidence>
<accession>A0ABS8RDU4</accession>
<feature type="transmembrane region" description="Helical" evidence="8">
    <location>
        <begin position="235"/>
        <end position="257"/>
    </location>
</feature>
<evidence type="ECO:0000256" key="6">
    <source>
        <dbReference type="ARBA" id="ARBA00022989"/>
    </source>
</evidence>
<evidence type="ECO:0000313" key="10">
    <source>
        <dbReference type="Proteomes" id="UP001200032"/>
    </source>
</evidence>
<protein>
    <submittedName>
        <fullName evidence="9">GRP family sugar transporter</fullName>
    </submittedName>
</protein>
<keyword evidence="10" id="KW-1185">Reference proteome</keyword>
<feature type="transmembrane region" description="Helical" evidence="8">
    <location>
        <begin position="147"/>
        <end position="165"/>
    </location>
</feature>
<dbReference type="PANTHER" id="PTHR16119">
    <property type="entry name" value="TRANSMEMBRANE PROTEIN 144"/>
    <property type="match status" value="1"/>
</dbReference>
<evidence type="ECO:0000313" key="9">
    <source>
        <dbReference type="EMBL" id="MCD7138650.1"/>
    </source>
</evidence>
<keyword evidence="4 9" id="KW-0762">Sugar transport</keyword>
<evidence type="ECO:0000256" key="7">
    <source>
        <dbReference type="ARBA" id="ARBA00023136"/>
    </source>
</evidence>
<proteinExistence type="inferred from homology"/>
<dbReference type="CDD" id="cd23110">
    <property type="entry name" value="GRP"/>
    <property type="match status" value="1"/>
</dbReference>
<dbReference type="EMBL" id="JAJPDJ010000059">
    <property type="protein sequence ID" value="MCD7138650.1"/>
    <property type="molecule type" value="Genomic_DNA"/>
</dbReference>
<keyword evidence="6 8" id="KW-1133">Transmembrane helix</keyword>
<dbReference type="InterPro" id="IPR037185">
    <property type="entry name" value="EmrE-like"/>
</dbReference>
<dbReference type="Pfam" id="PF06800">
    <property type="entry name" value="Sugar_transport"/>
    <property type="match status" value="1"/>
</dbReference>
<comment type="caution">
    <text evidence="9">The sequence shown here is derived from an EMBL/GenBank/DDBJ whole genome shotgun (WGS) entry which is preliminary data.</text>
</comment>
<sequence>MKYLWLLLPAIGWGILPLIVVKTNSKVVNQIFGTAVGTLIVSIFVMIILRPSLSVTTFIMAAVAGAMWIVGQLGQYTAYQRIGVSQTMPISTGLQLVGTSLVGVFIFGEWATTTARIAGFVGIALLIVGAVLTSINDHGEANNVHGSKATTLLMLLLTTIGYIIYNAIPRALTTSGIAIFFPESVGMVIGVLIYIFATHRTTALREPASWRSLIIGFVFSIASLTYILSVRDNGVNTAFVVSQLSVVISTLGGFIFLHERKSKRGYIFTSIGLVLIVVGAIITSVF</sequence>
<evidence type="ECO:0000256" key="4">
    <source>
        <dbReference type="ARBA" id="ARBA00022597"/>
    </source>
</evidence>
<organism evidence="9 10">
    <name type="scientific">Limosilactobacillus balticus</name>
    <dbReference type="NCBI Taxonomy" id="2759747"/>
    <lineage>
        <taxon>Bacteria</taxon>
        <taxon>Bacillati</taxon>
        <taxon>Bacillota</taxon>
        <taxon>Bacilli</taxon>
        <taxon>Lactobacillales</taxon>
        <taxon>Lactobacillaceae</taxon>
        <taxon>Limosilactobacillus</taxon>
    </lineage>
</organism>
<reference evidence="9 10" key="1">
    <citation type="submission" date="2021-12" db="EMBL/GenBank/DDBJ databases">
        <title>A phylogenomic analysis of Limosilactobacillus reuteri reveals ancient and stable evolutionary relationships with rodents and birds and zoonotic transmission to humans.</title>
        <authorList>
            <person name="Li F."/>
            <person name="Li X."/>
            <person name="Cheng C."/>
            <person name="Tollenaar S."/>
            <person name="Zhang J.S."/>
            <person name="Simpson D."/>
            <person name="Tasseva G."/>
            <person name="Perez-Munoz M.E."/>
            <person name="Frese S."/>
            <person name="Gaenzle M.G."/>
            <person name="Walter J."/>
            <person name="Zheng J."/>
        </authorList>
    </citation>
    <scope>NUCLEOTIDE SEQUENCE [LARGE SCALE GENOMIC DNA]</scope>
    <source>
        <strain evidence="9 10">WF-AF5-A</strain>
    </source>
</reference>
<feature type="transmembrane region" description="Helical" evidence="8">
    <location>
        <begin position="31"/>
        <end position="49"/>
    </location>
</feature>
<keyword evidence="5 8" id="KW-0812">Transmembrane</keyword>
<evidence type="ECO:0000256" key="5">
    <source>
        <dbReference type="ARBA" id="ARBA00022692"/>
    </source>
</evidence>
<evidence type="ECO:0000256" key="2">
    <source>
        <dbReference type="ARBA" id="ARBA00006117"/>
    </source>
</evidence>
<name>A0ABS8RDU4_9LACO</name>
<feature type="transmembrane region" description="Helical" evidence="8">
    <location>
        <begin position="90"/>
        <end position="111"/>
    </location>
</feature>
<dbReference type="Proteomes" id="UP001200032">
    <property type="component" value="Unassembled WGS sequence"/>
</dbReference>
<feature type="transmembrane region" description="Helical" evidence="8">
    <location>
        <begin position="55"/>
        <end position="78"/>
    </location>
</feature>
<dbReference type="PANTHER" id="PTHR16119:SF17">
    <property type="entry name" value="TRANSMEMBRANE PROTEIN 144"/>
    <property type="match status" value="1"/>
</dbReference>
<dbReference type="SUPFAM" id="SSF103481">
    <property type="entry name" value="Multidrug resistance efflux transporter EmrE"/>
    <property type="match status" value="2"/>
</dbReference>
<comment type="subcellular location">
    <subcellularLocation>
        <location evidence="1">Cell membrane</location>
        <topology evidence="1">Multi-pass membrane protein</topology>
    </subcellularLocation>
</comment>
<dbReference type="RefSeq" id="WP_182588485.1">
    <property type="nucleotide sequence ID" value="NZ_JACIVH010000042.1"/>
</dbReference>
<feature type="transmembrane region" description="Helical" evidence="8">
    <location>
        <begin position="6"/>
        <end position="24"/>
    </location>
</feature>
<gene>
    <name evidence="9" type="ORF">LTY59_05390</name>
</gene>
<feature type="transmembrane region" description="Helical" evidence="8">
    <location>
        <begin position="266"/>
        <end position="285"/>
    </location>
</feature>
<feature type="transmembrane region" description="Helical" evidence="8">
    <location>
        <begin position="117"/>
        <end position="135"/>
    </location>
</feature>
<dbReference type="InterPro" id="IPR010651">
    <property type="entry name" value="Sugar_transport"/>
</dbReference>